<name>A0A0E9Q4A7_ANGAN</name>
<sequence>MDLPLNCALRDERRGKEMTRLIYLFFVNDALSTNTNELLGTEPKCGRTPKNCSHIPQRRTEPESESIFFFQWE</sequence>
<reference evidence="1" key="2">
    <citation type="journal article" date="2015" name="Fish Shellfish Immunol.">
        <title>Early steps in the European eel (Anguilla anguilla)-Vibrio vulnificus interaction in the gills: Role of the RtxA13 toxin.</title>
        <authorList>
            <person name="Callol A."/>
            <person name="Pajuelo D."/>
            <person name="Ebbesson L."/>
            <person name="Teles M."/>
            <person name="MacKenzie S."/>
            <person name="Amaro C."/>
        </authorList>
    </citation>
    <scope>NUCLEOTIDE SEQUENCE</scope>
</reference>
<reference evidence="1" key="1">
    <citation type="submission" date="2014-11" db="EMBL/GenBank/DDBJ databases">
        <authorList>
            <person name="Amaro Gonzalez C."/>
        </authorList>
    </citation>
    <scope>NUCLEOTIDE SEQUENCE</scope>
</reference>
<dbReference type="EMBL" id="GBXM01097240">
    <property type="protein sequence ID" value="JAH11337.1"/>
    <property type="molecule type" value="Transcribed_RNA"/>
</dbReference>
<proteinExistence type="predicted"/>
<protein>
    <submittedName>
        <fullName evidence="1">Uncharacterized protein</fullName>
    </submittedName>
</protein>
<accession>A0A0E9Q4A7</accession>
<dbReference type="AlphaFoldDB" id="A0A0E9Q4A7"/>
<organism evidence="1">
    <name type="scientific">Anguilla anguilla</name>
    <name type="common">European freshwater eel</name>
    <name type="synonym">Muraena anguilla</name>
    <dbReference type="NCBI Taxonomy" id="7936"/>
    <lineage>
        <taxon>Eukaryota</taxon>
        <taxon>Metazoa</taxon>
        <taxon>Chordata</taxon>
        <taxon>Craniata</taxon>
        <taxon>Vertebrata</taxon>
        <taxon>Euteleostomi</taxon>
        <taxon>Actinopterygii</taxon>
        <taxon>Neopterygii</taxon>
        <taxon>Teleostei</taxon>
        <taxon>Anguilliformes</taxon>
        <taxon>Anguillidae</taxon>
        <taxon>Anguilla</taxon>
    </lineage>
</organism>
<evidence type="ECO:0000313" key="1">
    <source>
        <dbReference type="EMBL" id="JAH11337.1"/>
    </source>
</evidence>